<dbReference type="InterPro" id="IPR023130">
    <property type="entry name" value="Ta0600-like_sf"/>
</dbReference>
<name>A0A938YXA4_9ARCH</name>
<dbReference type="AlphaFoldDB" id="A0A938YXA4"/>
<comment type="similarity">
    <text evidence="1">Belongs to the UPF0147 family.</text>
</comment>
<sequence>MEAKVMDTALKKELQQLLEVMEEILQDRSVPRNIRAVIEEAMHKIDEKHPKGEDFSTAIYLLDDISNDINMPTHTRTDIWESISKMEAIKEKIKGQQM</sequence>
<reference evidence="2" key="1">
    <citation type="submission" date="2021-01" db="EMBL/GenBank/DDBJ databases">
        <title>Active Sulfur Cycling in an Early Earth Analoge.</title>
        <authorList>
            <person name="Hahn C.R."/>
            <person name="Youssef N.H."/>
            <person name="Elshahed M."/>
        </authorList>
    </citation>
    <scope>NUCLEOTIDE SEQUENCE</scope>
    <source>
        <strain evidence="2">Zod_Metabat.1151</strain>
    </source>
</reference>
<dbReference type="Proteomes" id="UP000809243">
    <property type="component" value="Unassembled WGS sequence"/>
</dbReference>
<dbReference type="EMBL" id="JAFGDB010000044">
    <property type="protein sequence ID" value="MBN2067376.1"/>
    <property type="molecule type" value="Genomic_DNA"/>
</dbReference>
<evidence type="ECO:0000313" key="3">
    <source>
        <dbReference type="Proteomes" id="UP000809243"/>
    </source>
</evidence>
<dbReference type="Pfam" id="PF03685">
    <property type="entry name" value="UPF0147"/>
    <property type="match status" value="1"/>
</dbReference>
<protein>
    <submittedName>
        <fullName evidence="2">UPF0147 family protein</fullName>
    </submittedName>
</protein>
<dbReference type="Gene3D" id="1.20.1440.50">
    <property type="entry name" value="Ta0600-like"/>
    <property type="match status" value="1"/>
</dbReference>
<gene>
    <name evidence="2" type="ORF">JW744_02820</name>
</gene>
<accession>A0A938YXA4</accession>
<evidence type="ECO:0000313" key="2">
    <source>
        <dbReference type="EMBL" id="MBN2067376.1"/>
    </source>
</evidence>
<organism evidence="2 3">
    <name type="scientific">Candidatus Iainarchaeum sp</name>
    <dbReference type="NCBI Taxonomy" id="3101447"/>
    <lineage>
        <taxon>Archaea</taxon>
        <taxon>Candidatus Iainarchaeota</taxon>
        <taxon>Candidatus Iainarchaeia</taxon>
        <taxon>Candidatus Iainarchaeales</taxon>
        <taxon>Candidatus Iainarchaeaceae</taxon>
        <taxon>Candidatus Iainarchaeum</taxon>
    </lineage>
</organism>
<evidence type="ECO:0000256" key="1">
    <source>
        <dbReference type="ARBA" id="ARBA00005958"/>
    </source>
</evidence>
<proteinExistence type="inferred from homology"/>
<dbReference type="SUPFAM" id="SSF158436">
    <property type="entry name" value="Ta0600-like"/>
    <property type="match status" value="1"/>
</dbReference>
<dbReference type="NCBIfam" id="NF003319">
    <property type="entry name" value="PRK04330.1"/>
    <property type="match status" value="1"/>
</dbReference>
<dbReference type="InterPro" id="IPR005354">
    <property type="entry name" value="UPF0147"/>
</dbReference>
<comment type="caution">
    <text evidence="2">The sequence shown here is derived from an EMBL/GenBank/DDBJ whole genome shotgun (WGS) entry which is preliminary data.</text>
</comment>